<protein>
    <submittedName>
        <fullName evidence="2">Uncharacterized protein</fullName>
    </submittedName>
</protein>
<proteinExistence type="predicted"/>
<dbReference type="EMBL" id="VULT01000001">
    <property type="protein sequence ID" value="MSS16243.1"/>
    <property type="molecule type" value="Genomic_DNA"/>
</dbReference>
<dbReference type="RefSeq" id="WP_154327970.1">
    <property type="nucleotide sequence ID" value="NZ_CP045696.1"/>
</dbReference>
<evidence type="ECO:0000256" key="1">
    <source>
        <dbReference type="SAM" id="Coils"/>
    </source>
</evidence>
<accession>A0A6L5XAI0</accession>
<dbReference type="Proteomes" id="UP000483362">
    <property type="component" value="Unassembled WGS sequence"/>
</dbReference>
<keyword evidence="1" id="KW-0175">Coiled coil</keyword>
<comment type="caution">
    <text evidence="2">The sequence shown here is derived from an EMBL/GenBank/DDBJ whole genome shotgun (WGS) entry which is preliminary data.</text>
</comment>
<evidence type="ECO:0000313" key="2">
    <source>
        <dbReference type="EMBL" id="MSS16243.1"/>
    </source>
</evidence>
<name>A0A6L5XAI0_9BACT</name>
<gene>
    <name evidence="2" type="ORF">FYJ29_00415</name>
</gene>
<dbReference type="AlphaFoldDB" id="A0A6L5XAI0"/>
<feature type="coiled-coil region" evidence="1">
    <location>
        <begin position="12"/>
        <end position="60"/>
    </location>
</feature>
<keyword evidence="3" id="KW-1185">Reference proteome</keyword>
<reference evidence="2 3" key="1">
    <citation type="submission" date="2019-08" db="EMBL/GenBank/DDBJ databases">
        <title>In-depth cultivation of the pig gut microbiome towards novel bacterial diversity and tailored functional studies.</title>
        <authorList>
            <person name="Wylensek D."/>
            <person name="Hitch T.C.A."/>
            <person name="Clavel T."/>
        </authorList>
    </citation>
    <scope>NUCLEOTIDE SEQUENCE [LARGE SCALE GENOMIC DNA]</scope>
    <source>
        <strain evidence="2 3">Oil-RF-744-WCA-WT-10</strain>
    </source>
</reference>
<sequence>MSDETKEVNMTETNNENNVAELRETNANLLAEQAKLMNERMQLQHKIRSLEERLKDEESSRIRNYKWYMQEQDKVRALVLIIKAMKSDSVTIDQIVERITKAV</sequence>
<evidence type="ECO:0000313" key="3">
    <source>
        <dbReference type="Proteomes" id="UP000483362"/>
    </source>
</evidence>
<organism evidence="2 3">
    <name type="scientific">Sodaliphilus pleomorphus</name>
    <dbReference type="NCBI Taxonomy" id="2606626"/>
    <lineage>
        <taxon>Bacteria</taxon>
        <taxon>Pseudomonadati</taxon>
        <taxon>Bacteroidota</taxon>
        <taxon>Bacteroidia</taxon>
        <taxon>Bacteroidales</taxon>
        <taxon>Muribaculaceae</taxon>
        <taxon>Sodaliphilus</taxon>
    </lineage>
</organism>